<gene>
    <name evidence="1" type="ORF">ACCO45_010319</name>
</gene>
<proteinExistence type="predicted"/>
<comment type="caution">
    <text evidence="1">The sequence shown here is derived from an EMBL/GenBank/DDBJ whole genome shotgun (WGS) entry which is preliminary data.</text>
</comment>
<accession>A0ACC4DER2</accession>
<dbReference type="EMBL" id="JBGNUJ010000010">
    <property type="protein sequence ID" value="KAL3954756.1"/>
    <property type="molecule type" value="Genomic_DNA"/>
</dbReference>
<name>A0ACC4DER2_PURLI</name>
<evidence type="ECO:0000313" key="2">
    <source>
        <dbReference type="Proteomes" id="UP001638806"/>
    </source>
</evidence>
<keyword evidence="2" id="KW-1185">Reference proteome</keyword>
<reference evidence="1" key="1">
    <citation type="submission" date="2024-12" db="EMBL/GenBank/DDBJ databases">
        <title>Comparative genomics and development of molecular markers within Purpureocillium lilacinum and among Purpureocillium species.</title>
        <authorList>
            <person name="Yeh Z.-Y."/>
            <person name="Ni N.-T."/>
            <person name="Lo P.-H."/>
            <person name="Mushyakhwo K."/>
            <person name="Lin C.-F."/>
            <person name="Nai Y.-S."/>
        </authorList>
    </citation>
    <scope>NUCLEOTIDE SEQUENCE</scope>
    <source>
        <strain evidence="1">NCHU-NPUST-175</strain>
    </source>
</reference>
<protein>
    <submittedName>
        <fullName evidence="1">Uncharacterized protein</fullName>
    </submittedName>
</protein>
<dbReference type="Proteomes" id="UP001638806">
    <property type="component" value="Unassembled WGS sequence"/>
</dbReference>
<sequence length="229" mass="25122">MARHPIFNATLQAALLGAVSNVLAQLITANRNKTEMAIDWIPVFQFLLYSVVNTPPNFLWQELLESVFPSHPSSGAKPKATQASKARDEGKEKKQQKKSQQQKQQKDDEPPLSLRNTLAKFLLDNTLGAAVNTLLFSTFTHALRAAMHPAPRITNQTRAVDHWTRPGSIDFAAVDGDAVWAAARAEFWPIVLAGVKFWPSSASSTFLSSKLSRGATSLDAWRASRGASI</sequence>
<organism evidence="1 2">
    <name type="scientific">Purpureocillium lilacinum</name>
    <name type="common">Paecilomyces lilacinus</name>
    <dbReference type="NCBI Taxonomy" id="33203"/>
    <lineage>
        <taxon>Eukaryota</taxon>
        <taxon>Fungi</taxon>
        <taxon>Dikarya</taxon>
        <taxon>Ascomycota</taxon>
        <taxon>Pezizomycotina</taxon>
        <taxon>Sordariomycetes</taxon>
        <taxon>Hypocreomycetidae</taxon>
        <taxon>Hypocreales</taxon>
        <taxon>Ophiocordycipitaceae</taxon>
        <taxon>Purpureocillium</taxon>
    </lineage>
</organism>
<evidence type="ECO:0000313" key="1">
    <source>
        <dbReference type="EMBL" id="KAL3954756.1"/>
    </source>
</evidence>